<dbReference type="InterPro" id="IPR037524">
    <property type="entry name" value="PA14/GLEYA"/>
</dbReference>
<evidence type="ECO:0000256" key="3">
    <source>
        <dbReference type="ARBA" id="ARBA00022737"/>
    </source>
</evidence>
<feature type="domain" description="Cadherin" evidence="8">
    <location>
        <begin position="2505"/>
        <end position="2594"/>
    </location>
</feature>
<dbReference type="InterPro" id="IPR008979">
    <property type="entry name" value="Galactose-bd-like_sf"/>
</dbReference>
<comment type="subcellular location">
    <subcellularLocation>
        <location evidence="1">Membrane</location>
    </subcellularLocation>
</comment>
<dbReference type="InterPro" id="IPR006644">
    <property type="entry name" value="Cadg"/>
</dbReference>
<dbReference type="Pfam" id="PF05345">
    <property type="entry name" value="He_PIG"/>
    <property type="match status" value="1"/>
</dbReference>
<dbReference type="EMBL" id="JBHUJB010000033">
    <property type="protein sequence ID" value="MFD2158771.1"/>
    <property type="molecule type" value="Genomic_DNA"/>
</dbReference>
<dbReference type="InterPro" id="IPR013320">
    <property type="entry name" value="ConA-like_dom_sf"/>
</dbReference>
<dbReference type="SMART" id="SM00560">
    <property type="entry name" value="LamGL"/>
    <property type="match status" value="1"/>
</dbReference>
<dbReference type="PROSITE" id="PS51820">
    <property type="entry name" value="PA14"/>
    <property type="match status" value="1"/>
</dbReference>
<keyword evidence="2" id="KW-0732">Signal</keyword>
<dbReference type="PRINTS" id="PR00205">
    <property type="entry name" value="CADHERIN"/>
</dbReference>
<dbReference type="PANTHER" id="PTHR24027">
    <property type="entry name" value="CADHERIN-23"/>
    <property type="match status" value="1"/>
</dbReference>
<evidence type="ECO:0000259" key="9">
    <source>
        <dbReference type="PROSITE" id="PS51820"/>
    </source>
</evidence>
<feature type="domain" description="Cadherin" evidence="8">
    <location>
        <begin position="2408"/>
        <end position="2498"/>
    </location>
</feature>
<dbReference type="SUPFAM" id="SSF55486">
    <property type="entry name" value="Metalloproteases ('zincins'), catalytic domain"/>
    <property type="match status" value="1"/>
</dbReference>
<dbReference type="SMART" id="SM00736">
    <property type="entry name" value="CADG"/>
    <property type="match status" value="6"/>
</dbReference>
<feature type="region of interest" description="Disordered" evidence="7">
    <location>
        <begin position="494"/>
        <end position="524"/>
    </location>
</feature>
<dbReference type="Gene3D" id="2.60.40.60">
    <property type="entry name" value="Cadherins"/>
    <property type="match status" value="9"/>
</dbReference>
<dbReference type="InterPro" id="IPR013783">
    <property type="entry name" value="Ig-like_fold"/>
</dbReference>
<dbReference type="SUPFAM" id="SSF49313">
    <property type="entry name" value="Cadherin-like"/>
    <property type="match status" value="10"/>
</dbReference>
<dbReference type="SMART" id="SM00112">
    <property type="entry name" value="CA"/>
    <property type="match status" value="9"/>
</dbReference>
<feature type="domain" description="PA14" evidence="9">
    <location>
        <begin position="1627"/>
        <end position="1782"/>
    </location>
</feature>
<evidence type="ECO:0000313" key="10">
    <source>
        <dbReference type="EMBL" id="MFD2158771.1"/>
    </source>
</evidence>
<feature type="domain" description="Cadherin" evidence="8">
    <location>
        <begin position="2117"/>
        <end position="2218"/>
    </location>
</feature>
<feature type="domain" description="Cadherin" evidence="8">
    <location>
        <begin position="2020"/>
        <end position="2118"/>
    </location>
</feature>
<evidence type="ECO:0000256" key="6">
    <source>
        <dbReference type="ARBA" id="ARBA00023157"/>
    </source>
</evidence>
<keyword evidence="3" id="KW-0677">Repeat</keyword>
<gene>
    <name evidence="10" type="ORF">ACFSW8_07675</name>
</gene>
<keyword evidence="6" id="KW-1015">Disulfide bond</keyword>
<dbReference type="SUPFAM" id="SSF49785">
    <property type="entry name" value="Galactose-binding domain-like"/>
    <property type="match status" value="3"/>
</dbReference>
<dbReference type="Gene3D" id="2.60.120.260">
    <property type="entry name" value="Galactose-binding domain-like"/>
    <property type="match status" value="3"/>
</dbReference>
<accession>A0ABW4Z9V1</accession>
<dbReference type="PANTHER" id="PTHR24027:SF438">
    <property type="entry name" value="CADHERIN 23"/>
    <property type="match status" value="1"/>
</dbReference>
<evidence type="ECO:0000259" key="8">
    <source>
        <dbReference type="PROSITE" id="PS50268"/>
    </source>
</evidence>
<dbReference type="InterPro" id="IPR039808">
    <property type="entry name" value="Cadherin"/>
</dbReference>
<dbReference type="SUPFAM" id="SSF49899">
    <property type="entry name" value="Concanavalin A-like lectins/glucanases"/>
    <property type="match status" value="1"/>
</dbReference>
<dbReference type="SUPFAM" id="SSF56988">
    <property type="entry name" value="Anthrax protective antigen"/>
    <property type="match status" value="1"/>
</dbReference>
<dbReference type="Gene3D" id="2.60.120.1560">
    <property type="match status" value="1"/>
</dbReference>
<keyword evidence="5" id="KW-0472">Membrane</keyword>
<feature type="domain" description="Cadherin" evidence="8">
    <location>
        <begin position="2600"/>
        <end position="2690"/>
    </location>
</feature>
<dbReference type="InterPro" id="IPR006558">
    <property type="entry name" value="LamG-like"/>
</dbReference>
<evidence type="ECO:0000256" key="2">
    <source>
        <dbReference type="ARBA" id="ARBA00022729"/>
    </source>
</evidence>
<feature type="domain" description="Cadherin" evidence="8">
    <location>
        <begin position="2695"/>
        <end position="2787"/>
    </location>
</feature>
<keyword evidence="4" id="KW-0106">Calcium</keyword>
<evidence type="ECO:0000256" key="5">
    <source>
        <dbReference type="ARBA" id="ARBA00023136"/>
    </source>
</evidence>
<feature type="domain" description="Cadherin" evidence="8">
    <location>
        <begin position="1533"/>
        <end position="1626"/>
    </location>
</feature>
<dbReference type="SMART" id="SM00089">
    <property type="entry name" value="PKD"/>
    <property type="match status" value="6"/>
</dbReference>
<evidence type="ECO:0000256" key="1">
    <source>
        <dbReference type="ARBA" id="ARBA00004370"/>
    </source>
</evidence>
<dbReference type="InterPro" id="IPR015919">
    <property type="entry name" value="Cadherin-like_sf"/>
</dbReference>
<dbReference type="InterPro" id="IPR022409">
    <property type="entry name" value="PKD/Chitinase_dom"/>
</dbReference>
<evidence type="ECO:0000256" key="4">
    <source>
        <dbReference type="ARBA" id="ARBA00022837"/>
    </source>
</evidence>
<dbReference type="SMART" id="SM00758">
    <property type="entry name" value="PA14"/>
    <property type="match status" value="1"/>
</dbReference>
<organism evidence="10 11">
    <name type="scientific">Rubritalea tangerina</name>
    <dbReference type="NCBI Taxonomy" id="430798"/>
    <lineage>
        <taxon>Bacteria</taxon>
        <taxon>Pseudomonadati</taxon>
        <taxon>Verrucomicrobiota</taxon>
        <taxon>Verrucomicrobiia</taxon>
        <taxon>Verrucomicrobiales</taxon>
        <taxon>Rubritaleaceae</taxon>
        <taxon>Rubritalea</taxon>
    </lineage>
</organism>
<dbReference type="InterPro" id="IPR011658">
    <property type="entry name" value="PA14_dom"/>
</dbReference>
<dbReference type="RefSeq" id="WP_377088213.1">
    <property type="nucleotide sequence ID" value="NZ_JBHSJL010000014.1"/>
</dbReference>
<dbReference type="InterPro" id="IPR002126">
    <property type="entry name" value="Cadherin-like_dom"/>
</dbReference>
<sequence>MKKNHLVWGGGMAVLSLIGYGVSTYRPIQNVEQPNGAHQIVKQDQNAEAVDRLIRHIEAKAQEPELTEVQETAHQVETETQALIDAVKDGRPLELKVAGVQRTLLLSPKKVFSKEAKIRLADGSVFLDPSDGVHVFGGIVASDKVVIAEGVEGVVRVEGEEAAAMGASGMRPSELLASFDAKAVSMSVVGEQYTLAMRNAGRDRILLRNNPATGAIEMRYEPEALHKEAFGVCDCAGCGHPSHSNEAVGMEEAMAKVQPLDPELAARFDQWVEIDSVVAGLGIAPGESYQAINTTPGIDPLTGIGTKAADPIPFGEKYHESLMEFQYWAQTGPDLLPGDKENPTDADIASMLTRLLITFEEIDEIYERNMATKMLVGELMIRRENDGGPDKGTIMSSWRNGSESLVAHGNFYGWGGGGAAAGNSFNISSWTVGAAHELGHVLSMGHSDGGDLMGPGGGPAHFWSYLTPGPYSKPITAHQLWREFSGRAQLRTRGVKEHGQVDGESDTGLRTANGSNKLRHPAETPFANDDTVVTAVDTMVEFDPRGNDDRATPGSPYYNENIVIEEVSRMVPAGAGTLEITDMGKKLRFTPSAGFEGVVHFNYTLRGSVGNNDRGWLSRAPIAITVGTPSSVPNTVDIAAGQDQWTLFGSNLSVVDTPSMANIFVTGNRLLLRAHADATGSEQFTLNIGGTEQEVTVNYSSPNIQAVDDLVQSDGGRLLRFNPLVNDVVTGQLRNEWNISTVVKQSLDTATEKQTDFARSYVLTSASLDTPSMGSLELEKVFHIYPDGTTGNEPNGFLRFEPAAGASGYAVISYTAKDVDGRVLNGTARVLVGIADVVRPARPYTRVRQDHGVVLESVKIPASGGDFTGVSTLQWEVVNQPEGANVSFEGGNSENAVAFFDSPGRYRLRLNASDNGHTKTVEKWVIVEADPLKKNLGEERGPWATVNHRQLSGWNQGSWNTSELVSAVSDDKFVGLIDLAPAGTATRSDGNNAEAQSLVTPSEYHAFTQYYGNQNAEFGNKGSEAWWELDLGAEVPVQWVDVHLALSALEGSDYGRYGLVAKLLGSDRSEIQSQKLLPKSEHHFAHRIPVSIAGEQTVRYVRIEKPSALNTLALWEVRVMGYRGQDVDLTVMGTPSQSTTPNSDFDAYKAIDKLRGGINGSRTDTTTDGNWWELTLDQETPLSQVRLHLETAMSGGTVTAYDAAGTQTWQVSLDGNTAHLFDAIPANTLAKRVRVALPAGLTNASGDKAVRINECWVWGEKDHSTQTAWSQVSGPGAASFADASALHTNVTLASNGSYVLRLTSDDGWNKTVRDFVVDYDSGSTGPEGYGIADLDLGTAGGGQSVDLYAAFQDGETADNAMSYEVVSVSNAAIFDGDQTGAIADPANFSLSTLAGASGSSVVTVRATDGNGNSTDISFQVDVANRAPEVPGVLEVVVPELTPANTVVADLAQYVTDVDGDALTFTVHDDLINRRYASSLSLASDGKLSIIGDLPVVDSQYSAGTLIIEVSDGVNHIQKFSVQLTLEDENRAPDLVAETVAISETAVVGASFYQPSLGASNDPNESYTWEILSGNTSGDWSIDPASGALSPNVVMDAQRQASYSLVLQATDNGTPAKSASTTITINVGLQGILAEDYFAEIPGNTIADLTGSANYPDSPTSRSLVASNGFHFPSNGNEFGRRVRGYLTVPEDGDYVFHIASDDHGQFLLSTDTDAANAVSIVQLNGYTSELNFNATSSAAVSLIAGQKYYFEALHKEGGGGDHLAMGWSGPGGLDKTLIASEYFEPLDDSDADGLEDWWEQTYIGNLAAVGSEDTDQDGLTNAQELLVHTHPLISGRAQAWQQAIAGHASLDHSSIQPLAGNATRGVDLTGLSGDYTLEFFVNGEDLGQSGVDLLAGNGWGLKFEQWNNRGVMGITRFGYSDWSFSAEVGQSVATPYGALTHVVAVVDSQQGQTRLYYNGVHVGTLGQVPAFAGANVTLGSSNLRDDAENGVYAFAAYDSALSANTIIANHGAWLGNVAPVAQNIQVNIAEDSGAGSSLGSLLGLDYDNGDTLSYAIVAGNESGLFAIDSVTGALTANGGLDYESTSQHTLTVDVSDGSLTTSVTVTVMVTDANDAPALSGQTVVVGEGLAAGQVVASLVATDPDQSASLSYSITAGNGAGLFAVDPATGVITTTGPLDYESAAQHVLTVEVSDGSLTDTATVTVDVTNLTNLAAGDVIAVDLSTSGGSAANFNTIAASAGSVSNVLDYNDGQARDGVSVTLSVVNGLNDDPAAGSWGGTAADSYYVTAADDIAYSPNPISLTFSGLDDSLRYNLRVYDFLSGQDAVVETITVTDGAGTQQTVETRGNIWAAASLEDAGLVFSGLQTDGSGQIELSVSSAGGWSILNAAVLEVVSPNSAPQLDDVTFGIAENGAVNASVGTLVATDPDAGDVLSYTIVGGNASGSFSLDASTGALTTTSALDHESASQHVLTVEVSDGTLSDQASVTVNVADVNEAPVASDAVGDLAENLSGGQLIATVAASDPDAGSLLGFSITAGNGSGLFAIGANGEVTSTGVLDFESAGQHVLTVTVSDGALSDSAQVTVNVTDVNEAPVANDVVGSLAENSSAGSVVAVVGASDPDAGASLTYSITAGNGSGLFAIDGSGAVSTTDELDYEDVSQHVLTVTVSDGTLSDSAQVTVDVTDVNEDPVLVDSVVNVDENGVAGTAVTTLSATDPDAGASLSYSITAGNEAGLFALDSASGAITSTAELDFETSSQFVLSVEVSDGSLTDTAIVTIDVNDLNEEPEFVSDPMTRSALLANEAYSGETLAGAASDVDQNTTLSYSKISGPAWLVVGSDGSLSGTPSSSDIGTNTFTVGVDDGNGGTASATLNIDVLAYRITTSFPSYWSNFAWDRALDDDPAVFAWTSRRALVDDHFTVEYAEPVGPGVFEILTGDPSNGGDALSSGVMETSDDGTNWTSVATFSGGEAQATLASAVKFVRLRATAEQGQWLKIREFVEPTNADPVVDDATLLVSEDVSSGASVGTVTATDPNAGDTLSYAITAGNESNDFAIDANSGEITTAAALDYESVSQYVLTVTVTDDGVPSLNDSATITINVTNVNEGPTANDTSGSVAEDATLGTTVATVSASDPDAGDSLSYAITAGNTGGAFAIDNSGVITTATALDYETTNSYTLTVTVTDNGGLSDTASVAVSVTDVLEVTAAVVATGSASNLAMTSADLGYSITDEGGEAPSVTLYYGETDGGTTPASWSNSVVLGTKNAGAHVESITGLSEGTSYYYTIAATNTAGTVWGSSASFTTVADTSPKMVRTTVSGVSSSSWTNVDLGKNYNSAVIVATPIYANAAQVPVVTRIRNVSGSSFEVKLDRADGLTAAVSCDVSVIAVEEGVYTLASDGVQMEAVKFTSTVTAAKSSWLAEARSYTNSYTTPVVLGQVMSANDANWSVFWSMGNTRTAPADASNLNIGKHVAEDSNKVRADETIGYIVIEAGTGSINGVAYSAGLGADSIQNTSNNAAGYSYNISGLTSASAGALSSAAMDGNDGGWPVFFENDALSASAIKLIIDEDDIGDSESSHTSEQVNYLIFE</sequence>
<name>A0ABW4Z9V1_9BACT</name>
<reference evidence="11" key="1">
    <citation type="journal article" date="2019" name="Int. J. Syst. Evol. Microbiol.">
        <title>The Global Catalogue of Microorganisms (GCM) 10K type strain sequencing project: providing services to taxonomists for standard genome sequencing and annotation.</title>
        <authorList>
            <consortium name="The Broad Institute Genomics Platform"/>
            <consortium name="The Broad Institute Genome Sequencing Center for Infectious Disease"/>
            <person name="Wu L."/>
            <person name="Ma J."/>
        </authorList>
    </citation>
    <scope>NUCLEOTIDE SEQUENCE [LARGE SCALE GENOMIC DNA]</scope>
    <source>
        <strain evidence="11">CCUG 57942</strain>
    </source>
</reference>
<comment type="caution">
    <text evidence="10">The sequence shown here is derived from an EMBL/GenBank/DDBJ whole genome shotgun (WGS) entry which is preliminary data.</text>
</comment>
<feature type="domain" description="Cadherin" evidence="8">
    <location>
        <begin position="3013"/>
        <end position="3106"/>
    </location>
</feature>
<evidence type="ECO:0000256" key="7">
    <source>
        <dbReference type="SAM" id="MobiDB-lite"/>
    </source>
</evidence>
<dbReference type="Pfam" id="PF00028">
    <property type="entry name" value="Cadherin"/>
    <property type="match status" value="9"/>
</dbReference>
<keyword evidence="11" id="KW-1185">Reference proteome</keyword>
<dbReference type="Pfam" id="PF07691">
    <property type="entry name" value="PA14"/>
    <property type="match status" value="1"/>
</dbReference>
<dbReference type="CDD" id="cd11304">
    <property type="entry name" value="Cadherin_repeat"/>
    <property type="match status" value="9"/>
</dbReference>
<dbReference type="PROSITE" id="PS50268">
    <property type="entry name" value="CADHERIN_2"/>
    <property type="match status" value="9"/>
</dbReference>
<proteinExistence type="predicted"/>
<protein>
    <submittedName>
        <fullName evidence="10">Cadherin domain-containing protein</fullName>
    </submittedName>
</protein>
<feature type="domain" description="Cadherin" evidence="8">
    <location>
        <begin position="3105"/>
        <end position="3205"/>
    </location>
</feature>
<evidence type="ECO:0000313" key="11">
    <source>
        <dbReference type="Proteomes" id="UP001597389"/>
    </source>
</evidence>
<dbReference type="Gene3D" id="2.60.40.10">
    <property type="entry name" value="Immunoglobulins"/>
    <property type="match status" value="2"/>
</dbReference>
<dbReference type="Proteomes" id="UP001597389">
    <property type="component" value="Unassembled WGS sequence"/>
</dbReference>